<dbReference type="AlphaFoldDB" id="F2DZK0"/>
<accession>F2DZK0</accession>
<evidence type="ECO:0000313" key="1">
    <source>
        <dbReference type="EMBL" id="BAK00522.1"/>
    </source>
</evidence>
<dbReference type="EMBL" id="AK369320">
    <property type="protein sequence ID" value="BAK00522.1"/>
    <property type="molecule type" value="mRNA"/>
</dbReference>
<reference evidence="1" key="1">
    <citation type="journal article" date="2011" name="Plant Physiol.">
        <title>Comprehensive sequence analysis of 24,783 barley full-length cDNAs derived from 12 clone libraries.</title>
        <authorList>
            <person name="Matsumoto T."/>
            <person name="Tanaka T."/>
            <person name="Sakai H."/>
            <person name="Amano N."/>
            <person name="Kanamori H."/>
            <person name="Kurita K."/>
            <person name="Kikuta A."/>
            <person name="Kamiya K."/>
            <person name="Yamamoto M."/>
            <person name="Ikawa H."/>
            <person name="Fujii N."/>
            <person name="Hori K."/>
            <person name="Itoh T."/>
            <person name="Sato K."/>
        </authorList>
    </citation>
    <scope>NUCLEOTIDE SEQUENCE</scope>
    <source>
        <tissue evidence="1">Shoot and root</tissue>
    </source>
</reference>
<proteinExistence type="evidence at transcript level"/>
<organism evidence="1">
    <name type="scientific">Hordeum vulgare subsp. vulgare</name>
    <name type="common">Domesticated barley</name>
    <dbReference type="NCBI Taxonomy" id="112509"/>
    <lineage>
        <taxon>Eukaryota</taxon>
        <taxon>Viridiplantae</taxon>
        <taxon>Streptophyta</taxon>
        <taxon>Embryophyta</taxon>
        <taxon>Tracheophyta</taxon>
        <taxon>Spermatophyta</taxon>
        <taxon>Magnoliopsida</taxon>
        <taxon>Liliopsida</taxon>
        <taxon>Poales</taxon>
        <taxon>Poaceae</taxon>
        <taxon>BOP clade</taxon>
        <taxon>Pooideae</taxon>
        <taxon>Triticodae</taxon>
        <taxon>Triticeae</taxon>
        <taxon>Hordeinae</taxon>
        <taxon>Hordeum</taxon>
    </lineage>
</organism>
<sequence>MARGVAMLAGGSALRSRRQARLAVRSTRHHQLFAAVRVRRPSAFAAPVRRRRMDSVGASF</sequence>
<name>F2DZK0_HORVV</name>
<protein>
    <submittedName>
        <fullName evidence="1">Predicted protein</fullName>
    </submittedName>
</protein>